<dbReference type="PROSITE" id="PS00217">
    <property type="entry name" value="SUGAR_TRANSPORT_2"/>
    <property type="match status" value="1"/>
</dbReference>
<reference evidence="7" key="1">
    <citation type="submission" date="2022-01" db="UniProtKB">
        <authorList>
            <consortium name="EnsemblMetazoa"/>
        </authorList>
    </citation>
    <scope>IDENTIFICATION</scope>
</reference>
<evidence type="ECO:0000256" key="3">
    <source>
        <dbReference type="ARBA" id="ARBA00022989"/>
    </source>
</evidence>
<feature type="transmembrane region" description="Helical" evidence="5">
    <location>
        <begin position="447"/>
        <end position="466"/>
    </location>
</feature>
<dbReference type="PROSITE" id="PS50850">
    <property type="entry name" value="MFS"/>
    <property type="match status" value="1"/>
</dbReference>
<feature type="transmembrane region" description="Helical" evidence="5">
    <location>
        <begin position="156"/>
        <end position="174"/>
    </location>
</feature>
<evidence type="ECO:0000313" key="7">
    <source>
        <dbReference type="EnsemblMetazoa" id="XP_014243234.1"/>
    </source>
</evidence>
<dbReference type="OrthoDB" id="6133115at2759"/>
<dbReference type="InterPro" id="IPR036259">
    <property type="entry name" value="MFS_trans_sf"/>
</dbReference>
<dbReference type="InterPro" id="IPR020846">
    <property type="entry name" value="MFS_dom"/>
</dbReference>
<feature type="transmembrane region" description="Helical" evidence="5">
    <location>
        <begin position="326"/>
        <end position="351"/>
    </location>
</feature>
<dbReference type="OMA" id="QAECCKA"/>
<accession>A0A8I6RBY8</accession>
<feature type="transmembrane region" description="Helical" evidence="5">
    <location>
        <begin position="382"/>
        <end position="404"/>
    </location>
</feature>
<dbReference type="EnsemblMetazoa" id="XM_014387748.2">
    <property type="protein sequence ID" value="XP_014243234.1"/>
    <property type="gene ID" value="LOC106663145"/>
</dbReference>
<comment type="subcellular location">
    <subcellularLocation>
        <location evidence="1">Membrane</location>
        <topology evidence="1">Multi-pass membrane protein</topology>
    </subcellularLocation>
</comment>
<organism evidence="7 8">
    <name type="scientific">Cimex lectularius</name>
    <name type="common">Bed bug</name>
    <name type="synonym">Acanthia lectularia</name>
    <dbReference type="NCBI Taxonomy" id="79782"/>
    <lineage>
        <taxon>Eukaryota</taxon>
        <taxon>Metazoa</taxon>
        <taxon>Ecdysozoa</taxon>
        <taxon>Arthropoda</taxon>
        <taxon>Hexapoda</taxon>
        <taxon>Insecta</taxon>
        <taxon>Pterygota</taxon>
        <taxon>Neoptera</taxon>
        <taxon>Paraneoptera</taxon>
        <taxon>Hemiptera</taxon>
        <taxon>Heteroptera</taxon>
        <taxon>Panheteroptera</taxon>
        <taxon>Cimicomorpha</taxon>
        <taxon>Cimicidae</taxon>
        <taxon>Cimex</taxon>
    </lineage>
</organism>
<dbReference type="PANTHER" id="PTHR48021">
    <property type="match status" value="1"/>
</dbReference>
<evidence type="ECO:0000259" key="6">
    <source>
        <dbReference type="PROSITE" id="PS50850"/>
    </source>
</evidence>
<keyword evidence="8" id="KW-1185">Reference proteome</keyword>
<feature type="transmembrane region" description="Helical" evidence="5">
    <location>
        <begin position="416"/>
        <end position="435"/>
    </location>
</feature>
<evidence type="ECO:0000313" key="8">
    <source>
        <dbReference type="Proteomes" id="UP000494040"/>
    </source>
</evidence>
<evidence type="ECO:0000256" key="4">
    <source>
        <dbReference type="ARBA" id="ARBA00023136"/>
    </source>
</evidence>
<dbReference type="InterPro" id="IPR050549">
    <property type="entry name" value="MFS_Trehalose_Transporter"/>
</dbReference>
<evidence type="ECO:0000256" key="2">
    <source>
        <dbReference type="ARBA" id="ARBA00022692"/>
    </source>
</evidence>
<dbReference type="GO" id="GO:0016020">
    <property type="term" value="C:membrane"/>
    <property type="evidence" value="ECO:0007669"/>
    <property type="project" value="UniProtKB-SubCell"/>
</dbReference>
<proteinExistence type="predicted"/>
<dbReference type="Proteomes" id="UP000494040">
    <property type="component" value="Unassembled WGS sequence"/>
</dbReference>
<dbReference type="InterPro" id="IPR005829">
    <property type="entry name" value="Sugar_transporter_CS"/>
</dbReference>
<protein>
    <recommendedName>
        <fullName evidence="6">Major facilitator superfamily (MFS) profile domain-containing protein</fullName>
    </recommendedName>
</protein>
<feature type="transmembrane region" description="Helical" evidence="5">
    <location>
        <begin position="122"/>
        <end position="144"/>
    </location>
</feature>
<feature type="transmembrane region" description="Helical" evidence="5">
    <location>
        <begin position="358"/>
        <end position="376"/>
    </location>
</feature>
<dbReference type="GeneID" id="106663145"/>
<feature type="domain" description="Major facilitator superfamily (MFS) profile" evidence="6">
    <location>
        <begin position="25"/>
        <end position="470"/>
    </location>
</feature>
<dbReference type="FunFam" id="1.20.1250.20:FF:000249">
    <property type="entry name" value="facilitated trehalose transporter Tret1"/>
    <property type="match status" value="1"/>
</dbReference>
<keyword evidence="3 5" id="KW-1133">Transmembrane helix</keyword>
<feature type="transmembrane region" description="Helical" evidence="5">
    <location>
        <begin position="33"/>
        <end position="53"/>
    </location>
</feature>
<dbReference type="Pfam" id="PF00083">
    <property type="entry name" value="Sugar_tr"/>
    <property type="match status" value="1"/>
</dbReference>
<evidence type="ECO:0000256" key="1">
    <source>
        <dbReference type="ARBA" id="ARBA00004141"/>
    </source>
</evidence>
<evidence type="ECO:0000256" key="5">
    <source>
        <dbReference type="SAM" id="Phobius"/>
    </source>
</evidence>
<feature type="transmembrane region" description="Helical" evidence="5">
    <location>
        <begin position="286"/>
        <end position="306"/>
    </location>
</feature>
<dbReference type="Gene3D" id="1.20.1250.20">
    <property type="entry name" value="MFS general substrate transporter like domains"/>
    <property type="match status" value="1"/>
</dbReference>
<dbReference type="InterPro" id="IPR005828">
    <property type="entry name" value="MFS_sugar_transport-like"/>
</dbReference>
<dbReference type="RefSeq" id="XP_014243234.1">
    <property type="nucleotide sequence ID" value="XM_014387748.2"/>
</dbReference>
<keyword evidence="2 5" id="KW-0812">Transmembrane</keyword>
<dbReference type="SUPFAM" id="SSF103473">
    <property type="entry name" value="MFS general substrate transporter"/>
    <property type="match status" value="1"/>
</dbReference>
<keyword evidence="4 5" id="KW-0472">Membrane</keyword>
<dbReference type="PANTHER" id="PTHR48021:SF39">
    <property type="entry name" value="MAJOR FACILITATOR SUPERFAMILY (MFS) PROFILE DOMAIN-CONTAINING PROTEIN"/>
    <property type="match status" value="1"/>
</dbReference>
<sequence>MNASDEKGSEDVKPVSKWRRALPQVIASTIKNLLLLDLGMTIAFPTIAIPVLTDGSDPEGIRFTVTDASWFGSVIYICQPIGSVLSGSVLDYLGRKYSLMAVNVPHLVGWLLYYTAKSKLQMFLTAIIMGLGVGFMEAPIITYVGEICEPKLRGTLTAYASLFATFGITLMYGLGTVVDWRTAALIATGLPIFTILALTQVPETPLWLLARGREEDAEKALQWLRGWVEPGAVRPELADLKRYASSATLAYDNPACDEPPQVGEEPNPKFQHGSWLSNIKDVARPAVFKPLFLIIGLFFFSNFTGVTSTRPYMILIIKELQFPIEAFRGTVIFGATGFAGSVFCMVTIAWFKKRPIAFFGMASSALLAFALAAVPPGGWVPVALYTALQFCTSYGATGLVWTLVSEVFPLRGRGTASGLAGASSYIVMFAATKSFQSLKDLMGPQGVFYFFGSCSFIGFLFIYFLMPETEGISLEQIEKNYEKSMLYRKTQKTENTENTAV</sequence>
<name>A0A8I6RBY8_CIMLE</name>
<dbReference type="KEGG" id="clec:106663145"/>
<dbReference type="AlphaFoldDB" id="A0A8I6RBY8"/>
<feature type="transmembrane region" description="Helical" evidence="5">
    <location>
        <begin position="68"/>
        <end position="90"/>
    </location>
</feature>
<dbReference type="GO" id="GO:0022857">
    <property type="term" value="F:transmembrane transporter activity"/>
    <property type="evidence" value="ECO:0007669"/>
    <property type="project" value="InterPro"/>
</dbReference>